<feature type="coiled-coil region" evidence="1">
    <location>
        <begin position="152"/>
        <end position="186"/>
    </location>
</feature>
<accession>A0A8S9NIW4</accession>
<dbReference type="InterPro" id="IPR040289">
    <property type="entry name" value="MBP2C"/>
</dbReference>
<dbReference type="Proteomes" id="UP000712600">
    <property type="component" value="Unassembled WGS sequence"/>
</dbReference>
<sequence>MYEQQQQHLSDSGFGDDSSWLAADDDLLRLPPHHQSDAGAAAAATNSGNENLDRRLLKDLVEMVPLIEQFMEHKEKSSFKRRGSMVYTKMPSKESLSRRVQDFYFGSHLEFSLVGRNASQAVPGRKKRDAEGNNNDAVNDAKEVGENAKALAGADKDELSRLREQVNDLQTKLSEKEEVLKSVEISKKNQLNEIQMKLEETSRLVAERDTLIKSMQLQLSDTKIKLADRQAALEKTQWEAKTTGTKAIKLQEQLDAVEGEMSSFTQVFETLAKTESKKHDMDYDATPYQFDHLPYLDDVDETELRKMEDARQAYVAAVTTAKEREDEESLAMAAKARAYLQSLAFKY</sequence>
<dbReference type="GO" id="GO:0008017">
    <property type="term" value="F:microtubule binding"/>
    <property type="evidence" value="ECO:0007669"/>
    <property type="project" value="InterPro"/>
</dbReference>
<proteinExistence type="predicted"/>
<protein>
    <submittedName>
        <fullName evidence="3">Uncharacterized protein</fullName>
    </submittedName>
</protein>
<feature type="region of interest" description="Disordered" evidence="2">
    <location>
        <begin position="25"/>
        <end position="49"/>
    </location>
</feature>
<evidence type="ECO:0000256" key="1">
    <source>
        <dbReference type="SAM" id="Coils"/>
    </source>
</evidence>
<reference evidence="3" key="1">
    <citation type="submission" date="2019-12" db="EMBL/GenBank/DDBJ databases">
        <title>Genome sequencing and annotation of Brassica cretica.</title>
        <authorList>
            <person name="Studholme D.J."/>
            <person name="Sarris P."/>
        </authorList>
    </citation>
    <scope>NUCLEOTIDE SEQUENCE</scope>
    <source>
        <strain evidence="3">PFS-109/04</strain>
        <tissue evidence="3">Leaf</tissue>
    </source>
</reference>
<dbReference type="PANTHER" id="PTHR35502:SF2">
    <property type="entry name" value="PROTEIN MICROTUBULE BINDING PROTEIN 2C"/>
    <property type="match status" value="1"/>
</dbReference>
<dbReference type="GO" id="GO:0010497">
    <property type="term" value="P:plasmodesmata-mediated intercellular transport"/>
    <property type="evidence" value="ECO:0007669"/>
    <property type="project" value="InterPro"/>
</dbReference>
<name>A0A8S9NIW4_BRACR</name>
<comment type="caution">
    <text evidence="3">The sequence shown here is derived from an EMBL/GenBank/DDBJ whole genome shotgun (WGS) entry which is preliminary data.</text>
</comment>
<dbReference type="EMBL" id="QGKX02001621">
    <property type="protein sequence ID" value="KAF3500999.1"/>
    <property type="molecule type" value="Genomic_DNA"/>
</dbReference>
<keyword evidence="1" id="KW-0175">Coiled coil</keyword>
<dbReference type="PANTHER" id="PTHR35502">
    <property type="entry name" value="PROTEIN MICROTUBULE BINDING PROTEIN 2C"/>
    <property type="match status" value="1"/>
</dbReference>
<feature type="region of interest" description="Disordered" evidence="2">
    <location>
        <begin position="118"/>
        <end position="145"/>
    </location>
</feature>
<gene>
    <name evidence="3" type="ORF">F2Q69_00045261</name>
</gene>
<evidence type="ECO:0000313" key="4">
    <source>
        <dbReference type="Proteomes" id="UP000712600"/>
    </source>
</evidence>
<evidence type="ECO:0000256" key="2">
    <source>
        <dbReference type="SAM" id="MobiDB-lite"/>
    </source>
</evidence>
<organism evidence="3 4">
    <name type="scientific">Brassica cretica</name>
    <name type="common">Mustard</name>
    <dbReference type="NCBI Taxonomy" id="69181"/>
    <lineage>
        <taxon>Eukaryota</taxon>
        <taxon>Viridiplantae</taxon>
        <taxon>Streptophyta</taxon>
        <taxon>Embryophyta</taxon>
        <taxon>Tracheophyta</taxon>
        <taxon>Spermatophyta</taxon>
        <taxon>Magnoliopsida</taxon>
        <taxon>eudicotyledons</taxon>
        <taxon>Gunneridae</taxon>
        <taxon>Pentapetalae</taxon>
        <taxon>rosids</taxon>
        <taxon>malvids</taxon>
        <taxon>Brassicales</taxon>
        <taxon>Brassicaceae</taxon>
        <taxon>Brassiceae</taxon>
        <taxon>Brassica</taxon>
    </lineage>
</organism>
<evidence type="ECO:0000313" key="3">
    <source>
        <dbReference type="EMBL" id="KAF3500999.1"/>
    </source>
</evidence>
<dbReference type="AlphaFoldDB" id="A0A8S9NIW4"/>